<dbReference type="AlphaFoldDB" id="A0A0F6RBM7"/>
<dbReference type="EMBL" id="CP010975">
    <property type="protein sequence ID" value="AKE51276.1"/>
    <property type="molecule type" value="Genomic_DNA"/>
</dbReference>
<evidence type="ECO:0008006" key="4">
    <source>
        <dbReference type="Google" id="ProtNLM"/>
    </source>
</evidence>
<dbReference type="PROSITE" id="PS51257">
    <property type="entry name" value="PROKAR_LIPOPROTEIN"/>
    <property type="match status" value="1"/>
</dbReference>
<dbReference type="Proteomes" id="UP000034071">
    <property type="component" value="Chromosome"/>
</dbReference>
<reference evidence="2 3" key="1">
    <citation type="submission" date="2015-02" db="EMBL/GenBank/DDBJ databases">
        <title>Complete genome sequence of Kangiella geojedonensis strain YCS-5T.</title>
        <authorList>
            <person name="Kim K.M."/>
        </authorList>
    </citation>
    <scope>NUCLEOTIDE SEQUENCE [LARGE SCALE GENOMIC DNA]</scope>
    <source>
        <strain evidence="2 3">YCS-5</strain>
    </source>
</reference>
<accession>A0A0F6RBM7</accession>
<name>A0A0F6RBM7_9GAMM</name>
<dbReference type="STRING" id="914150.TQ33_0288"/>
<keyword evidence="3" id="KW-1185">Reference proteome</keyword>
<sequence>MTKLVILSITLWLLSSCSIFSAPNTLTIDKNTGPIKISSCVKFAQQKVTVFYERKKSGGGSYKGDVAFSFKPQTLLESGNKESCKSYSNVTFKDILNNTIADTGRFKIAISLKLVIDSNVFHGRGESGFYNSFGDFLSNNIQVARKIALELAIKKAMNKASVASKERK</sequence>
<feature type="signal peptide" evidence="1">
    <location>
        <begin position="1"/>
        <end position="21"/>
    </location>
</feature>
<dbReference type="RefSeq" id="WP_046560480.1">
    <property type="nucleotide sequence ID" value="NZ_CP010975.1"/>
</dbReference>
<keyword evidence="1" id="KW-0732">Signal</keyword>
<organism evidence="2 3">
    <name type="scientific">Kangiella geojedonensis</name>
    <dbReference type="NCBI Taxonomy" id="914150"/>
    <lineage>
        <taxon>Bacteria</taxon>
        <taxon>Pseudomonadati</taxon>
        <taxon>Pseudomonadota</taxon>
        <taxon>Gammaproteobacteria</taxon>
        <taxon>Kangiellales</taxon>
        <taxon>Kangiellaceae</taxon>
        <taxon>Kangiella</taxon>
    </lineage>
</organism>
<dbReference type="KEGG" id="kge:TQ33_0288"/>
<evidence type="ECO:0000256" key="1">
    <source>
        <dbReference type="SAM" id="SignalP"/>
    </source>
</evidence>
<dbReference type="OrthoDB" id="9855751at2"/>
<feature type="chain" id="PRO_5002508919" description="Lipoprotein" evidence="1">
    <location>
        <begin position="22"/>
        <end position="168"/>
    </location>
</feature>
<evidence type="ECO:0000313" key="2">
    <source>
        <dbReference type="EMBL" id="AKE51276.1"/>
    </source>
</evidence>
<gene>
    <name evidence="2" type="ORF">TQ33_0288</name>
</gene>
<protein>
    <recommendedName>
        <fullName evidence="4">Lipoprotein</fullName>
    </recommendedName>
</protein>
<proteinExistence type="predicted"/>
<dbReference type="HOGENOM" id="CLU_1584286_0_0_6"/>
<evidence type="ECO:0000313" key="3">
    <source>
        <dbReference type="Proteomes" id="UP000034071"/>
    </source>
</evidence>